<accession>A0AAD7P8F7</accession>
<keyword evidence="2" id="KW-1185">Reference proteome</keyword>
<proteinExistence type="predicted"/>
<name>A0AAD7P8F7_QUISA</name>
<comment type="caution">
    <text evidence="1">The sequence shown here is derived from an EMBL/GenBank/DDBJ whole genome shotgun (WGS) entry which is preliminary data.</text>
</comment>
<evidence type="ECO:0000313" key="2">
    <source>
        <dbReference type="Proteomes" id="UP001163823"/>
    </source>
</evidence>
<dbReference type="InterPro" id="IPR025322">
    <property type="entry name" value="PADRE_dom"/>
</dbReference>
<dbReference type="PANTHER" id="PTHR33052">
    <property type="entry name" value="DUF4228 DOMAIN PROTEIN-RELATED"/>
    <property type="match status" value="1"/>
</dbReference>
<evidence type="ECO:0000313" key="1">
    <source>
        <dbReference type="EMBL" id="KAJ7945986.1"/>
    </source>
</evidence>
<dbReference type="AlphaFoldDB" id="A0AAD7P8F7"/>
<dbReference type="EMBL" id="JARAOO010000013">
    <property type="protein sequence ID" value="KAJ7945986.1"/>
    <property type="molecule type" value="Genomic_DNA"/>
</dbReference>
<gene>
    <name evidence="1" type="ORF">O6P43_030970</name>
</gene>
<dbReference type="KEGG" id="qsa:O6P43_030970"/>
<sequence length="171" mass="18708">MGLCNSRKSTSMDTAILVLQDGRLQEFLIPVKVSQVLENNPMCFVCDSEDMDFGVAISAIDYKDELQLGQLYFLLPLSLLNSPLQVQDMAALAVRASIALGINANKAKVQKKYLCGLGLKRVDHDDQLTFSRKRTDMIESRTLVAAYGGSRGGGDGAKMKFTAKLSVIVEE</sequence>
<reference evidence="1" key="1">
    <citation type="journal article" date="2023" name="Science">
        <title>Elucidation of the pathway for biosynthesis of saponin adjuvants from the soapbark tree.</title>
        <authorList>
            <person name="Reed J."/>
            <person name="Orme A."/>
            <person name="El-Demerdash A."/>
            <person name="Owen C."/>
            <person name="Martin L.B.B."/>
            <person name="Misra R.C."/>
            <person name="Kikuchi S."/>
            <person name="Rejzek M."/>
            <person name="Martin A.C."/>
            <person name="Harkess A."/>
            <person name="Leebens-Mack J."/>
            <person name="Louveau T."/>
            <person name="Stephenson M.J."/>
            <person name="Osbourn A."/>
        </authorList>
    </citation>
    <scope>NUCLEOTIDE SEQUENCE</scope>
    <source>
        <strain evidence="1">S10</strain>
    </source>
</reference>
<dbReference type="Proteomes" id="UP001163823">
    <property type="component" value="Chromosome 13"/>
</dbReference>
<organism evidence="1 2">
    <name type="scientific">Quillaja saponaria</name>
    <name type="common">Soap bark tree</name>
    <dbReference type="NCBI Taxonomy" id="32244"/>
    <lineage>
        <taxon>Eukaryota</taxon>
        <taxon>Viridiplantae</taxon>
        <taxon>Streptophyta</taxon>
        <taxon>Embryophyta</taxon>
        <taxon>Tracheophyta</taxon>
        <taxon>Spermatophyta</taxon>
        <taxon>Magnoliopsida</taxon>
        <taxon>eudicotyledons</taxon>
        <taxon>Gunneridae</taxon>
        <taxon>Pentapetalae</taxon>
        <taxon>rosids</taxon>
        <taxon>fabids</taxon>
        <taxon>Fabales</taxon>
        <taxon>Quillajaceae</taxon>
        <taxon>Quillaja</taxon>
    </lineage>
</organism>
<dbReference type="Pfam" id="PF14009">
    <property type="entry name" value="PADRE"/>
    <property type="match status" value="1"/>
</dbReference>
<protein>
    <submittedName>
        <fullName evidence="1">HTH-type transcriptional regulator</fullName>
    </submittedName>
</protein>